<organism evidence="1 2">
    <name type="scientific">Solemya velesiana gill symbiont</name>
    <dbReference type="NCBI Taxonomy" id="1918948"/>
    <lineage>
        <taxon>Bacteria</taxon>
        <taxon>Pseudomonadati</taxon>
        <taxon>Pseudomonadota</taxon>
        <taxon>Gammaproteobacteria</taxon>
        <taxon>sulfur-oxidizing symbionts</taxon>
    </lineage>
</organism>
<sequence>MFQDARRGVDWRHYKKPLGLRKASSQLNPFDDWNLHVKAYAVVMDYVACFISQEEAIEALQKLAPLGKRKAQKFIRRYRDEIANKLERASHLNGKPIKNIRRRDIT</sequence>
<proteinExistence type="predicted"/>
<comment type="caution">
    <text evidence="1">The sequence shown here is derived from an EMBL/GenBank/DDBJ whole genome shotgun (WGS) entry which is preliminary data.</text>
</comment>
<dbReference type="Proteomes" id="UP000190896">
    <property type="component" value="Unassembled WGS sequence"/>
</dbReference>
<dbReference type="AlphaFoldDB" id="A0A1T2KQI3"/>
<protein>
    <submittedName>
        <fullName evidence="1">Uncharacterized protein</fullName>
    </submittedName>
</protein>
<reference evidence="1 2" key="1">
    <citation type="submission" date="2016-11" db="EMBL/GenBank/DDBJ databases">
        <title>Mixed transmission modes and dynamic genome evolution in an obligate animal-bacterial symbiosis.</title>
        <authorList>
            <person name="Russell S.L."/>
            <person name="Corbett-Detig R.B."/>
            <person name="Cavanaugh C.M."/>
        </authorList>
    </citation>
    <scope>NUCLEOTIDE SEQUENCE [LARGE SCALE GENOMIC DNA]</scope>
    <source>
        <strain evidence="1">Se-Cadez</strain>
    </source>
</reference>
<accession>A0A1T2KQI3</accession>
<evidence type="ECO:0000313" key="2">
    <source>
        <dbReference type="Proteomes" id="UP000190896"/>
    </source>
</evidence>
<evidence type="ECO:0000313" key="1">
    <source>
        <dbReference type="EMBL" id="OOZ34956.1"/>
    </source>
</evidence>
<gene>
    <name evidence="1" type="ORF">BOW51_11655</name>
</gene>
<name>A0A1T2KQI3_9GAMM</name>
<keyword evidence="2" id="KW-1185">Reference proteome</keyword>
<dbReference type="EMBL" id="MPRJ01000099">
    <property type="protein sequence ID" value="OOZ34956.1"/>
    <property type="molecule type" value="Genomic_DNA"/>
</dbReference>